<protein>
    <recommendedName>
        <fullName evidence="4">2-nitropropane dioxygenase</fullName>
    </recommendedName>
</protein>
<organism evidence="2 3">
    <name type="scientific">Fibrobacter intestinalis</name>
    <dbReference type="NCBI Taxonomy" id="28122"/>
    <lineage>
        <taxon>Bacteria</taxon>
        <taxon>Pseudomonadati</taxon>
        <taxon>Fibrobacterota</taxon>
        <taxon>Fibrobacteria</taxon>
        <taxon>Fibrobacterales</taxon>
        <taxon>Fibrobacteraceae</taxon>
        <taxon>Fibrobacter</taxon>
    </lineage>
</organism>
<reference evidence="3" key="1">
    <citation type="submission" date="2016-11" db="EMBL/GenBank/DDBJ databases">
        <authorList>
            <person name="Varghese N."/>
            <person name="Submissions S."/>
        </authorList>
    </citation>
    <scope>NUCLEOTIDE SEQUENCE [LARGE SCALE GENOMIC DNA]</scope>
    <source>
        <strain evidence="3">UWOS</strain>
    </source>
</reference>
<sequence>MGTHLEIECPMCHGILVVDKETGKILEHKEFKKEKQSLEDFLEKEKTRTADLDKKFAEAREREKNRLLEIEKKFQAAKNNPDLANKPPPTIQWD</sequence>
<dbReference type="EMBL" id="FRAW01000053">
    <property type="protein sequence ID" value="SHL25745.1"/>
    <property type="molecule type" value="Genomic_DNA"/>
</dbReference>
<keyword evidence="3" id="KW-1185">Reference proteome</keyword>
<accession>A0A1M6Z5R9</accession>
<name>A0A1M6Z5R9_9BACT</name>
<evidence type="ECO:0000313" key="3">
    <source>
        <dbReference type="Proteomes" id="UP000184275"/>
    </source>
</evidence>
<dbReference type="RefSeq" id="WP_073306253.1">
    <property type="nucleotide sequence ID" value="NZ_FRAW01000053.1"/>
</dbReference>
<evidence type="ECO:0008006" key="4">
    <source>
        <dbReference type="Google" id="ProtNLM"/>
    </source>
</evidence>
<evidence type="ECO:0000256" key="1">
    <source>
        <dbReference type="SAM" id="MobiDB-lite"/>
    </source>
</evidence>
<feature type="region of interest" description="Disordered" evidence="1">
    <location>
        <begin position="74"/>
        <end position="94"/>
    </location>
</feature>
<dbReference type="AlphaFoldDB" id="A0A1M6Z5R9"/>
<evidence type="ECO:0000313" key="2">
    <source>
        <dbReference type="EMBL" id="SHL25745.1"/>
    </source>
</evidence>
<proteinExistence type="predicted"/>
<dbReference type="Proteomes" id="UP000184275">
    <property type="component" value="Unassembled WGS sequence"/>
</dbReference>
<gene>
    <name evidence="2" type="ORF">SAMN05720469_15315</name>
</gene>